<reference evidence="4 5" key="1">
    <citation type="submission" date="2019-10" db="EMBL/GenBank/DDBJ databases">
        <title>Description of Paenibacillus terrestris sp. nov.</title>
        <authorList>
            <person name="Carlier A."/>
            <person name="Qi S."/>
        </authorList>
    </citation>
    <scope>NUCLEOTIDE SEQUENCE [LARGE SCALE GENOMIC DNA]</scope>
    <source>
        <strain evidence="4 5">LMG 31458</strain>
    </source>
</reference>
<dbReference type="SUPFAM" id="SSF46785">
    <property type="entry name" value="Winged helix' DNA-binding domain"/>
    <property type="match status" value="1"/>
</dbReference>
<evidence type="ECO:0000259" key="3">
    <source>
        <dbReference type="PROSITE" id="PS51000"/>
    </source>
</evidence>
<protein>
    <submittedName>
        <fullName evidence="4">WYL domain-containing protein</fullName>
    </submittedName>
</protein>
<dbReference type="InterPro" id="IPR001034">
    <property type="entry name" value="DeoR_HTH"/>
</dbReference>
<evidence type="ECO:0000313" key="5">
    <source>
        <dbReference type="Proteomes" id="UP000616779"/>
    </source>
</evidence>
<dbReference type="PROSITE" id="PS51000">
    <property type="entry name" value="HTH_DEOR_2"/>
    <property type="match status" value="1"/>
</dbReference>
<feature type="domain" description="HTH deoR-type" evidence="3">
    <location>
        <begin position="3"/>
        <end position="61"/>
    </location>
</feature>
<dbReference type="InterPro" id="IPR026881">
    <property type="entry name" value="WYL_dom"/>
</dbReference>
<sequence>MLKSQRLIQLIMIINAKKSFTVPEIAKEFGLSTRTITRDLEELSALGVPIYSVQGRGGGYRLLRERMLPPIAFSESEAVAIFFACQSLKYFGSLPFDAGAAAVLHKFYHYLPTDVQAQIDRLRDKVAIWSPERAMSAPALQALMQAVMVRSAVTIAYQSGDRVTTRDIQPIGLYASHGFWYCPAYCFQREGYRLFRGDRILSASLNPSIAFLEEVDKRTVKDWNEPELRQMDHTGLAVRLTSVGSRTLETNGWFKDALERHPGGGASIRMQVPAEKLRFYADMIWELGAEAQIIEPAEAVDYIKRKVEKMRELYS</sequence>
<keyword evidence="2" id="KW-0804">Transcription</keyword>
<proteinExistence type="predicted"/>
<dbReference type="RefSeq" id="WP_171643153.1">
    <property type="nucleotide sequence ID" value="NZ_WHOA01000082.1"/>
</dbReference>
<dbReference type="InterPro" id="IPR013196">
    <property type="entry name" value="HTH_11"/>
</dbReference>
<evidence type="ECO:0000256" key="2">
    <source>
        <dbReference type="ARBA" id="ARBA00023163"/>
    </source>
</evidence>
<keyword evidence="1" id="KW-0805">Transcription regulation</keyword>
<dbReference type="PANTHER" id="PTHR34580:SF9">
    <property type="entry name" value="SLL5097 PROTEIN"/>
    <property type="match status" value="1"/>
</dbReference>
<dbReference type="InterPro" id="IPR028349">
    <property type="entry name" value="PafC-like"/>
</dbReference>
<name>A0ABX1XTH0_9BACL</name>
<dbReference type="PIRSF" id="PIRSF016838">
    <property type="entry name" value="PafC"/>
    <property type="match status" value="1"/>
</dbReference>
<gene>
    <name evidence="4" type="ORF">GC098_10495</name>
</gene>
<evidence type="ECO:0000313" key="4">
    <source>
        <dbReference type="EMBL" id="NOU71842.1"/>
    </source>
</evidence>
<dbReference type="EMBL" id="WHOA01000082">
    <property type="protein sequence ID" value="NOU71842.1"/>
    <property type="molecule type" value="Genomic_DNA"/>
</dbReference>
<dbReference type="InterPro" id="IPR051534">
    <property type="entry name" value="CBASS_pafABC_assoc_protein"/>
</dbReference>
<dbReference type="InterPro" id="IPR036390">
    <property type="entry name" value="WH_DNA-bd_sf"/>
</dbReference>
<comment type="caution">
    <text evidence="4">The sequence shown here is derived from an EMBL/GenBank/DDBJ whole genome shotgun (WGS) entry which is preliminary data.</text>
</comment>
<accession>A0ABX1XTH0</accession>
<dbReference type="InterPro" id="IPR057727">
    <property type="entry name" value="WCX_dom"/>
</dbReference>
<dbReference type="Pfam" id="PF13280">
    <property type="entry name" value="WYL"/>
    <property type="match status" value="1"/>
</dbReference>
<dbReference type="Gene3D" id="1.10.10.10">
    <property type="entry name" value="Winged helix-like DNA-binding domain superfamily/Winged helix DNA-binding domain"/>
    <property type="match status" value="1"/>
</dbReference>
<dbReference type="Proteomes" id="UP000616779">
    <property type="component" value="Unassembled WGS sequence"/>
</dbReference>
<evidence type="ECO:0000256" key="1">
    <source>
        <dbReference type="ARBA" id="ARBA00023015"/>
    </source>
</evidence>
<dbReference type="PROSITE" id="PS52050">
    <property type="entry name" value="WYL"/>
    <property type="match status" value="1"/>
</dbReference>
<organism evidence="4 5">
    <name type="scientific">Paenibacillus phytorum</name>
    <dbReference type="NCBI Taxonomy" id="2654977"/>
    <lineage>
        <taxon>Bacteria</taxon>
        <taxon>Bacillati</taxon>
        <taxon>Bacillota</taxon>
        <taxon>Bacilli</taxon>
        <taxon>Bacillales</taxon>
        <taxon>Paenibacillaceae</taxon>
        <taxon>Paenibacillus</taxon>
    </lineage>
</organism>
<dbReference type="InterPro" id="IPR036388">
    <property type="entry name" value="WH-like_DNA-bd_sf"/>
</dbReference>
<keyword evidence="5" id="KW-1185">Reference proteome</keyword>
<dbReference type="SMART" id="SM00420">
    <property type="entry name" value="HTH_DEOR"/>
    <property type="match status" value="1"/>
</dbReference>
<dbReference type="Pfam" id="PF08279">
    <property type="entry name" value="HTH_11"/>
    <property type="match status" value="1"/>
</dbReference>
<dbReference type="PANTHER" id="PTHR34580">
    <property type="match status" value="1"/>
</dbReference>
<dbReference type="Pfam" id="PF25583">
    <property type="entry name" value="WCX"/>
    <property type="match status" value="1"/>
</dbReference>